<gene>
    <name evidence="7" type="primary">stkP</name>
    <name evidence="7" type="ORF">BN1048_00235</name>
</gene>
<sequence>MILNEYDFFQKFDIKHTPAIIEKINIDDRIGLVMTRLRGLSLQYLVEHGYEFDDKEILLILKQVSYIIKDFHKNKIIYRDLKPSNIIYDFKDKEISICDFGTVYFETSILGNKPIGTIGFASPEQFERTGLTNDVDIFAIGSLAVYLKTAGKNIYTVNKKVMIKKIKSKKLKNLIHCSTRNEIKNRYNSIEQLIIDLETNRYDFKFNKIFG</sequence>
<dbReference type="PROSITE" id="PS00108">
    <property type="entry name" value="PROTEIN_KINASE_ST"/>
    <property type="match status" value="1"/>
</dbReference>
<evidence type="ECO:0000256" key="5">
    <source>
        <dbReference type="ARBA" id="ARBA00022840"/>
    </source>
</evidence>
<dbReference type="SUPFAM" id="SSF56112">
    <property type="entry name" value="Protein kinase-like (PK-like)"/>
    <property type="match status" value="1"/>
</dbReference>
<dbReference type="PANTHER" id="PTHR24351">
    <property type="entry name" value="RIBOSOMAL PROTEIN S6 KINASE"/>
    <property type="match status" value="1"/>
</dbReference>
<dbReference type="HOGENOM" id="CLU_1303513_0_0_9"/>
<proteinExistence type="predicted"/>
<dbReference type="InterPro" id="IPR008271">
    <property type="entry name" value="Ser/Thr_kinase_AS"/>
</dbReference>
<evidence type="ECO:0000256" key="2">
    <source>
        <dbReference type="ARBA" id="ARBA00022679"/>
    </source>
</evidence>
<dbReference type="InterPro" id="IPR000719">
    <property type="entry name" value="Prot_kinase_dom"/>
</dbReference>
<evidence type="ECO:0000256" key="3">
    <source>
        <dbReference type="ARBA" id="ARBA00022741"/>
    </source>
</evidence>
<accession>A0A078LV93</accession>
<keyword evidence="8" id="KW-1185">Reference proteome</keyword>
<dbReference type="eggNOG" id="COG0515">
    <property type="taxonomic scope" value="Bacteria"/>
</dbReference>
<organism evidence="7 8">
    <name type="scientific">Jeotgalicoccus saudimassiliensis</name>
    <dbReference type="NCBI Taxonomy" id="1461582"/>
    <lineage>
        <taxon>Bacteria</taxon>
        <taxon>Bacillati</taxon>
        <taxon>Bacillota</taxon>
        <taxon>Bacilli</taxon>
        <taxon>Bacillales</taxon>
        <taxon>Staphylococcaceae</taxon>
        <taxon>Jeotgalicoccus</taxon>
    </lineage>
</organism>
<evidence type="ECO:0000259" key="6">
    <source>
        <dbReference type="PROSITE" id="PS50011"/>
    </source>
</evidence>
<protein>
    <submittedName>
        <fullName evidence="7">Serine/threonine-protein kinase StkP</fullName>
    </submittedName>
</protein>
<dbReference type="Pfam" id="PF00069">
    <property type="entry name" value="Pkinase"/>
    <property type="match status" value="1"/>
</dbReference>
<keyword evidence="3" id="KW-0547">Nucleotide-binding</keyword>
<dbReference type="GO" id="GO:0004674">
    <property type="term" value="F:protein serine/threonine kinase activity"/>
    <property type="evidence" value="ECO:0007669"/>
    <property type="project" value="UniProtKB-KW"/>
</dbReference>
<evidence type="ECO:0000256" key="4">
    <source>
        <dbReference type="ARBA" id="ARBA00022777"/>
    </source>
</evidence>
<dbReference type="InterPro" id="IPR011009">
    <property type="entry name" value="Kinase-like_dom_sf"/>
</dbReference>
<dbReference type="AlphaFoldDB" id="A0A078LV93"/>
<dbReference type="STRING" id="1461582.BN1048_00235"/>
<dbReference type="EMBL" id="CCSE01000001">
    <property type="protein sequence ID" value="CDZ99113.1"/>
    <property type="molecule type" value="Genomic_DNA"/>
</dbReference>
<evidence type="ECO:0000256" key="1">
    <source>
        <dbReference type="ARBA" id="ARBA00022527"/>
    </source>
</evidence>
<keyword evidence="1" id="KW-0723">Serine/threonine-protein kinase</keyword>
<dbReference type="Proteomes" id="UP000044136">
    <property type="component" value="Unassembled WGS sequence"/>
</dbReference>
<keyword evidence="4 7" id="KW-0418">Kinase</keyword>
<name>A0A078LV93_9STAP</name>
<keyword evidence="2" id="KW-0808">Transferase</keyword>
<dbReference type="GO" id="GO:0005524">
    <property type="term" value="F:ATP binding"/>
    <property type="evidence" value="ECO:0007669"/>
    <property type="project" value="UniProtKB-KW"/>
</dbReference>
<keyword evidence="5" id="KW-0067">ATP-binding</keyword>
<dbReference type="SMART" id="SM00220">
    <property type="entry name" value="S_TKc"/>
    <property type="match status" value="1"/>
</dbReference>
<evidence type="ECO:0000313" key="8">
    <source>
        <dbReference type="Proteomes" id="UP000044136"/>
    </source>
</evidence>
<dbReference type="Gene3D" id="1.10.510.10">
    <property type="entry name" value="Transferase(Phosphotransferase) domain 1"/>
    <property type="match status" value="1"/>
</dbReference>
<evidence type="ECO:0000313" key="7">
    <source>
        <dbReference type="EMBL" id="CDZ99113.1"/>
    </source>
</evidence>
<feature type="domain" description="Protein kinase" evidence="6">
    <location>
        <begin position="1"/>
        <end position="211"/>
    </location>
</feature>
<dbReference type="PROSITE" id="PS50011">
    <property type="entry name" value="PROTEIN_KINASE_DOM"/>
    <property type="match status" value="1"/>
</dbReference>
<reference evidence="7 8" key="1">
    <citation type="submission" date="2014-07" db="EMBL/GenBank/DDBJ databases">
        <authorList>
            <person name="Urmite Genomes Urmite Genomes"/>
        </authorList>
    </citation>
    <scope>NUCLEOTIDE SEQUENCE [LARGE SCALE GENOMIC DNA]</scope>
    <source>
        <strain evidence="7 8">13MG44_air</strain>
    </source>
</reference>